<dbReference type="Proteomes" id="UP001283361">
    <property type="component" value="Unassembled WGS sequence"/>
</dbReference>
<proteinExistence type="predicted"/>
<keyword evidence="2" id="KW-1185">Reference proteome</keyword>
<reference evidence="1" key="1">
    <citation type="journal article" date="2023" name="G3 (Bethesda)">
        <title>A reference genome for the long-term kleptoplast-retaining sea slug Elysia crispata morphotype clarki.</title>
        <authorList>
            <person name="Eastman K.E."/>
            <person name="Pendleton A.L."/>
            <person name="Shaikh M.A."/>
            <person name="Suttiyut T."/>
            <person name="Ogas R."/>
            <person name="Tomko P."/>
            <person name="Gavelis G."/>
            <person name="Widhalm J.R."/>
            <person name="Wisecaver J.H."/>
        </authorList>
    </citation>
    <scope>NUCLEOTIDE SEQUENCE</scope>
    <source>
        <strain evidence="1">ECLA1</strain>
    </source>
</reference>
<dbReference type="AlphaFoldDB" id="A0AAE0YF70"/>
<evidence type="ECO:0000313" key="2">
    <source>
        <dbReference type="Proteomes" id="UP001283361"/>
    </source>
</evidence>
<dbReference type="EMBL" id="JAWDGP010006304">
    <property type="protein sequence ID" value="KAK3743489.1"/>
    <property type="molecule type" value="Genomic_DNA"/>
</dbReference>
<gene>
    <name evidence="1" type="ORF">RRG08_016340</name>
</gene>
<accession>A0AAE0YF70</accession>
<protein>
    <submittedName>
        <fullName evidence="1">Uncharacterized protein</fullName>
    </submittedName>
</protein>
<organism evidence="1 2">
    <name type="scientific">Elysia crispata</name>
    <name type="common">lettuce slug</name>
    <dbReference type="NCBI Taxonomy" id="231223"/>
    <lineage>
        <taxon>Eukaryota</taxon>
        <taxon>Metazoa</taxon>
        <taxon>Spiralia</taxon>
        <taxon>Lophotrochozoa</taxon>
        <taxon>Mollusca</taxon>
        <taxon>Gastropoda</taxon>
        <taxon>Heterobranchia</taxon>
        <taxon>Euthyneura</taxon>
        <taxon>Panpulmonata</taxon>
        <taxon>Sacoglossa</taxon>
        <taxon>Placobranchoidea</taxon>
        <taxon>Plakobranchidae</taxon>
        <taxon>Elysia</taxon>
    </lineage>
</organism>
<sequence>MSTKRLQNKQKNYALSLWKQICSSHSACGEDISDLICEYRRLTITQKQPGLGTGDVRSRASSTVSRSLALWQQAGPRQVQMNKPEPAYLETDVITLGSHETEGREDCIQPLETYLRQATEGRLSQSVIERGGANVTHQLLSFPCAQLIET</sequence>
<name>A0AAE0YF70_9GAST</name>
<evidence type="ECO:0000313" key="1">
    <source>
        <dbReference type="EMBL" id="KAK3743489.1"/>
    </source>
</evidence>
<comment type="caution">
    <text evidence="1">The sequence shown here is derived from an EMBL/GenBank/DDBJ whole genome shotgun (WGS) entry which is preliminary data.</text>
</comment>